<accession>A0A6A7BQH9</accession>
<dbReference type="EMBL" id="MU006288">
    <property type="protein sequence ID" value="KAF2856899.1"/>
    <property type="molecule type" value="Genomic_DNA"/>
</dbReference>
<reference evidence="1" key="1">
    <citation type="submission" date="2020-01" db="EMBL/GenBank/DDBJ databases">
        <authorList>
            <consortium name="DOE Joint Genome Institute"/>
            <person name="Haridas S."/>
            <person name="Albert R."/>
            <person name="Binder M."/>
            <person name="Bloem J."/>
            <person name="Labutti K."/>
            <person name="Salamov A."/>
            <person name="Andreopoulos B."/>
            <person name="Baker S.E."/>
            <person name="Barry K."/>
            <person name="Bills G."/>
            <person name="Bluhm B.H."/>
            <person name="Cannon C."/>
            <person name="Castanera R."/>
            <person name="Culley D.E."/>
            <person name="Daum C."/>
            <person name="Ezra D."/>
            <person name="Gonzalez J.B."/>
            <person name="Henrissat B."/>
            <person name="Kuo A."/>
            <person name="Liang C."/>
            <person name="Lipzen A."/>
            <person name="Lutzoni F."/>
            <person name="Magnuson J."/>
            <person name="Mondo S."/>
            <person name="Nolan M."/>
            <person name="Ohm R."/>
            <person name="Pangilinan J."/>
            <person name="Park H.-J."/>
            <person name="Ramirez L."/>
            <person name="Alfaro M."/>
            <person name="Sun H."/>
            <person name="Tritt A."/>
            <person name="Yoshinaga Y."/>
            <person name="Zwiers L.-H."/>
            <person name="Turgeon B.G."/>
            <person name="Goodwin S.B."/>
            <person name="Spatafora J.W."/>
            <person name="Crous P.W."/>
            <person name="Grigoriev I.V."/>
        </authorList>
    </citation>
    <scope>NUCLEOTIDE SEQUENCE</scope>
    <source>
        <strain evidence="1">IPT5</strain>
    </source>
</reference>
<dbReference type="AlphaFoldDB" id="A0A6A7BQH9"/>
<protein>
    <submittedName>
        <fullName evidence="1">Uncharacterized protein</fullName>
    </submittedName>
</protein>
<evidence type="ECO:0000313" key="1">
    <source>
        <dbReference type="EMBL" id="KAF2856899.1"/>
    </source>
</evidence>
<evidence type="ECO:0000313" key="2">
    <source>
        <dbReference type="Proteomes" id="UP000799423"/>
    </source>
</evidence>
<organism evidence="1 2">
    <name type="scientific">Plenodomus tracheiphilus IPT5</name>
    <dbReference type="NCBI Taxonomy" id="1408161"/>
    <lineage>
        <taxon>Eukaryota</taxon>
        <taxon>Fungi</taxon>
        <taxon>Dikarya</taxon>
        <taxon>Ascomycota</taxon>
        <taxon>Pezizomycotina</taxon>
        <taxon>Dothideomycetes</taxon>
        <taxon>Pleosporomycetidae</taxon>
        <taxon>Pleosporales</taxon>
        <taxon>Pleosporineae</taxon>
        <taxon>Leptosphaeriaceae</taxon>
        <taxon>Plenodomus</taxon>
    </lineage>
</organism>
<gene>
    <name evidence="1" type="ORF">T440DRAFT_13116</name>
</gene>
<sequence>MPQHTHYFAPPGDVIGIWIWICIQCEQCLGDKLSHVPCAVVFQRETQQIVQLHYTVCPYKYITPFIPYTAIPMCCVHQDLSILHPYVQPSSPYLSTPLYPLPLSSLPLLPPAPFLPLTTQTTLLVNIHIPTHHAFPCNHAFLEIGVPATTWRGGEFVAAETVGRYAHDVSGIAHVCFGGWFGEVVGGLVEGVEVGSFVSMLIVTWYFV</sequence>
<keyword evidence="2" id="KW-1185">Reference proteome</keyword>
<proteinExistence type="predicted"/>
<dbReference type="Proteomes" id="UP000799423">
    <property type="component" value="Unassembled WGS sequence"/>
</dbReference>
<name>A0A6A7BQH9_9PLEO</name>